<dbReference type="Proteomes" id="UP001597192">
    <property type="component" value="Unassembled WGS sequence"/>
</dbReference>
<organism evidence="3 4">
    <name type="scientific">Lacticaseibacillus yichunensis</name>
    <dbReference type="NCBI Taxonomy" id="2486015"/>
    <lineage>
        <taxon>Bacteria</taxon>
        <taxon>Bacillati</taxon>
        <taxon>Bacillota</taxon>
        <taxon>Bacilli</taxon>
        <taxon>Lactobacillales</taxon>
        <taxon>Lactobacillaceae</taxon>
        <taxon>Lacticaseibacillus</taxon>
    </lineage>
</organism>
<keyword evidence="1" id="KW-0238">DNA-binding</keyword>
<dbReference type="Pfam" id="PF01381">
    <property type="entry name" value="HTH_3"/>
    <property type="match status" value="1"/>
</dbReference>
<proteinExistence type="predicted"/>
<dbReference type="InterPro" id="IPR050807">
    <property type="entry name" value="TransReg_Diox_bact_type"/>
</dbReference>
<sequence length="108" mass="11748">MSKDLNEFMMENSESLDDFFSEMMKDSSYRQAYQAEMNRLSSAAALVEAREAAGLSQQKLAEKAGVPKTTVSRIERGQNTSIDTLTKLANALGQPIVLTIGPVATSKS</sequence>
<accession>A0ABW4CPL8</accession>
<dbReference type="SUPFAM" id="SSF47413">
    <property type="entry name" value="lambda repressor-like DNA-binding domains"/>
    <property type="match status" value="1"/>
</dbReference>
<dbReference type="InterPro" id="IPR010982">
    <property type="entry name" value="Lambda_DNA-bd_dom_sf"/>
</dbReference>
<evidence type="ECO:0000259" key="2">
    <source>
        <dbReference type="PROSITE" id="PS50943"/>
    </source>
</evidence>
<name>A0ABW4CPL8_9LACO</name>
<evidence type="ECO:0000313" key="3">
    <source>
        <dbReference type="EMBL" id="MFD1431853.1"/>
    </source>
</evidence>
<keyword evidence="4" id="KW-1185">Reference proteome</keyword>
<evidence type="ECO:0000313" key="4">
    <source>
        <dbReference type="Proteomes" id="UP001597192"/>
    </source>
</evidence>
<dbReference type="RefSeq" id="WP_125698217.1">
    <property type="nucleotide sequence ID" value="NZ_JBHTOG010000015.1"/>
</dbReference>
<dbReference type="InterPro" id="IPR001387">
    <property type="entry name" value="Cro/C1-type_HTH"/>
</dbReference>
<dbReference type="Gene3D" id="1.10.260.40">
    <property type="entry name" value="lambda repressor-like DNA-binding domains"/>
    <property type="match status" value="1"/>
</dbReference>
<feature type="domain" description="HTH cro/C1-type" evidence="2">
    <location>
        <begin position="46"/>
        <end position="99"/>
    </location>
</feature>
<dbReference type="CDD" id="cd00093">
    <property type="entry name" value="HTH_XRE"/>
    <property type="match status" value="1"/>
</dbReference>
<dbReference type="SMART" id="SM00530">
    <property type="entry name" value="HTH_XRE"/>
    <property type="match status" value="1"/>
</dbReference>
<reference evidence="4" key="1">
    <citation type="journal article" date="2019" name="Int. J. Syst. Evol. Microbiol.">
        <title>The Global Catalogue of Microorganisms (GCM) 10K type strain sequencing project: providing services to taxonomists for standard genome sequencing and annotation.</title>
        <authorList>
            <consortium name="The Broad Institute Genomics Platform"/>
            <consortium name="The Broad Institute Genome Sequencing Center for Infectious Disease"/>
            <person name="Wu L."/>
            <person name="Ma J."/>
        </authorList>
    </citation>
    <scope>NUCLEOTIDE SEQUENCE [LARGE SCALE GENOMIC DNA]</scope>
    <source>
        <strain evidence="4">CCM 8947</strain>
    </source>
</reference>
<dbReference type="PANTHER" id="PTHR46797">
    <property type="entry name" value="HTH-TYPE TRANSCRIPTIONAL REGULATOR"/>
    <property type="match status" value="1"/>
</dbReference>
<comment type="caution">
    <text evidence="3">The sequence shown here is derived from an EMBL/GenBank/DDBJ whole genome shotgun (WGS) entry which is preliminary data.</text>
</comment>
<dbReference type="PANTHER" id="PTHR46797:SF1">
    <property type="entry name" value="METHYLPHOSPHONATE SYNTHASE"/>
    <property type="match status" value="1"/>
</dbReference>
<dbReference type="EMBL" id="JBHTOG010000015">
    <property type="protein sequence ID" value="MFD1431853.1"/>
    <property type="molecule type" value="Genomic_DNA"/>
</dbReference>
<gene>
    <name evidence="3" type="ORF">ACFQ47_04060</name>
</gene>
<protein>
    <submittedName>
        <fullName evidence="3">Helix-turn-helix domain-containing protein</fullName>
    </submittedName>
</protein>
<dbReference type="PROSITE" id="PS50943">
    <property type="entry name" value="HTH_CROC1"/>
    <property type="match status" value="1"/>
</dbReference>
<evidence type="ECO:0000256" key="1">
    <source>
        <dbReference type="ARBA" id="ARBA00023125"/>
    </source>
</evidence>